<sequence>MSKESIDTCTLPAKYFGSTNENNINCKITLQDQIQTDSDVSRILIIVLTCVLPIIFLLYGIRNISSLQLVHYILFFAIVALSIITLCSVEGITIDKSFIIYPKEKDCNTCKFNSKLSLIGVGIGIASAIIIYLIDYIISNFL</sequence>
<proteinExistence type="predicted"/>
<evidence type="ECO:0000256" key="1">
    <source>
        <dbReference type="SAM" id="Phobius"/>
    </source>
</evidence>
<evidence type="ECO:0000313" key="2">
    <source>
        <dbReference type="EMBL" id="SVA99230.1"/>
    </source>
</evidence>
<reference evidence="2" key="1">
    <citation type="submission" date="2018-05" db="EMBL/GenBank/DDBJ databases">
        <authorList>
            <person name="Lanie J.A."/>
            <person name="Ng W.-L."/>
            <person name="Kazmierczak K.M."/>
            <person name="Andrzejewski T.M."/>
            <person name="Davidsen T.M."/>
            <person name="Wayne K.J."/>
            <person name="Tettelin H."/>
            <person name="Glass J.I."/>
            <person name="Rusch D."/>
            <person name="Podicherti R."/>
            <person name="Tsui H.-C.T."/>
            <person name="Winkler M.E."/>
        </authorList>
    </citation>
    <scope>NUCLEOTIDE SEQUENCE</scope>
</reference>
<keyword evidence="1" id="KW-0812">Transmembrane</keyword>
<feature type="transmembrane region" description="Helical" evidence="1">
    <location>
        <begin position="116"/>
        <end position="138"/>
    </location>
</feature>
<protein>
    <submittedName>
        <fullName evidence="2">Uncharacterized protein</fullName>
    </submittedName>
</protein>
<keyword evidence="1" id="KW-0472">Membrane</keyword>
<dbReference type="AlphaFoldDB" id="A0A382ACF3"/>
<name>A0A382ACF3_9ZZZZ</name>
<dbReference type="EMBL" id="UINC01024815">
    <property type="protein sequence ID" value="SVA99230.1"/>
    <property type="molecule type" value="Genomic_DNA"/>
</dbReference>
<gene>
    <name evidence="2" type="ORF">METZ01_LOCUS152084</name>
</gene>
<organism evidence="2">
    <name type="scientific">marine metagenome</name>
    <dbReference type="NCBI Taxonomy" id="408172"/>
    <lineage>
        <taxon>unclassified sequences</taxon>
        <taxon>metagenomes</taxon>
        <taxon>ecological metagenomes</taxon>
    </lineage>
</organism>
<keyword evidence="1" id="KW-1133">Transmembrane helix</keyword>
<feature type="transmembrane region" description="Helical" evidence="1">
    <location>
        <begin position="43"/>
        <end position="61"/>
    </location>
</feature>
<feature type="transmembrane region" description="Helical" evidence="1">
    <location>
        <begin position="73"/>
        <end position="95"/>
    </location>
</feature>
<accession>A0A382ACF3</accession>